<dbReference type="EMBL" id="CP025938">
    <property type="protein sequence ID" value="AUS05076.1"/>
    <property type="molecule type" value="Genomic_DNA"/>
</dbReference>
<name>A0A2I7SGP3_9FLAO</name>
<organism evidence="1 2">
    <name type="scientific">Pseudotamlana carrageenivorans</name>
    <dbReference type="NCBI Taxonomy" id="2069432"/>
    <lineage>
        <taxon>Bacteria</taxon>
        <taxon>Pseudomonadati</taxon>
        <taxon>Bacteroidota</taxon>
        <taxon>Flavobacteriia</taxon>
        <taxon>Flavobacteriales</taxon>
        <taxon>Flavobacteriaceae</taxon>
        <taxon>Pseudotamlana</taxon>
    </lineage>
</organism>
<dbReference type="Gene3D" id="3.30.70.100">
    <property type="match status" value="1"/>
</dbReference>
<reference evidence="2" key="1">
    <citation type="submission" date="2018-01" db="EMBL/GenBank/DDBJ databases">
        <title>Complete genome of Tamlana sp. UJ94.</title>
        <authorList>
            <person name="Jung J."/>
            <person name="Chung D."/>
            <person name="Bae S.S."/>
            <person name="Baek K."/>
        </authorList>
    </citation>
    <scope>NUCLEOTIDE SEQUENCE [LARGE SCALE GENOMIC DNA]</scope>
    <source>
        <strain evidence="2">UJ94</strain>
    </source>
</reference>
<dbReference type="Proteomes" id="UP000236592">
    <property type="component" value="Chromosome"/>
</dbReference>
<keyword evidence="1" id="KW-0560">Oxidoreductase</keyword>
<sequence length="106" mass="12527">MYIVIYRFKVKQNLDQDFIKSWKGLTDLIYKYEGSLGSRLHKEKLNYYIAYAQWPSKTVFENSGGKLPIEAIKYRDSMRLACEEIEVSNKLEVVEDLLMDKIHAEK</sequence>
<dbReference type="GO" id="GO:0004497">
    <property type="term" value="F:monooxygenase activity"/>
    <property type="evidence" value="ECO:0007669"/>
    <property type="project" value="UniProtKB-KW"/>
</dbReference>
<protein>
    <submittedName>
        <fullName evidence="1">Antibiotic biosynthesis monooxygenase</fullName>
    </submittedName>
</protein>
<keyword evidence="1" id="KW-0503">Monooxygenase</keyword>
<dbReference type="SUPFAM" id="SSF54909">
    <property type="entry name" value="Dimeric alpha+beta barrel"/>
    <property type="match status" value="1"/>
</dbReference>
<dbReference type="KEGG" id="taj:C1A40_06150"/>
<dbReference type="InterPro" id="IPR011008">
    <property type="entry name" value="Dimeric_a/b-barrel"/>
</dbReference>
<accession>A0A2I7SGP3</accession>
<evidence type="ECO:0000313" key="2">
    <source>
        <dbReference type="Proteomes" id="UP000236592"/>
    </source>
</evidence>
<dbReference type="AlphaFoldDB" id="A0A2I7SGP3"/>
<gene>
    <name evidence="1" type="ORF">C1A40_06150</name>
</gene>
<evidence type="ECO:0000313" key="1">
    <source>
        <dbReference type="EMBL" id="AUS05076.1"/>
    </source>
</evidence>
<proteinExistence type="predicted"/>
<keyword evidence="2" id="KW-1185">Reference proteome</keyword>